<evidence type="ECO:0000313" key="2">
    <source>
        <dbReference type="Proteomes" id="UP000053319"/>
    </source>
</evidence>
<name>R7SXW0_DICSQ</name>
<sequence>MYRDRGDAVSESRSQREGLNTLEQSHMAPGFSAAHVSTLWTVQTLCEYHGTTGMSDGVPRGVSRLPVWRARILHLPCLPCCPPLSDEFSQWSVRGPVPKRDGSPTHLLVALPNRRSRSLDTPNQAVHLPARTLTRLPAARRGHARPFQLGTPSTREWYENDAFEHSVLQTRPARATLPAILGYFELAAIAIIASDDSDNGVAVTLIGRTLAASLRRLGEATYNRRRIDDDDEGGRRRKGRSVRLVMGQI</sequence>
<protein>
    <submittedName>
        <fullName evidence="1">Uncharacterized protein</fullName>
    </submittedName>
</protein>
<accession>R7SXW0</accession>
<dbReference type="GeneID" id="18840981"/>
<dbReference type="EMBL" id="JH719415">
    <property type="protein sequence ID" value="EJF60565.1"/>
    <property type="molecule type" value="Genomic_DNA"/>
</dbReference>
<reference evidence="1 2" key="1">
    <citation type="journal article" date="2012" name="Science">
        <title>The Paleozoic origin of enzymatic lignin decomposition reconstructed from 31 fungal genomes.</title>
        <authorList>
            <person name="Floudas D."/>
            <person name="Binder M."/>
            <person name="Riley R."/>
            <person name="Barry K."/>
            <person name="Blanchette R.A."/>
            <person name="Henrissat B."/>
            <person name="Martinez A.T."/>
            <person name="Otillar R."/>
            <person name="Spatafora J.W."/>
            <person name="Yadav J.S."/>
            <person name="Aerts A."/>
            <person name="Benoit I."/>
            <person name="Boyd A."/>
            <person name="Carlson A."/>
            <person name="Copeland A."/>
            <person name="Coutinho P.M."/>
            <person name="de Vries R.P."/>
            <person name="Ferreira P."/>
            <person name="Findley K."/>
            <person name="Foster B."/>
            <person name="Gaskell J."/>
            <person name="Glotzer D."/>
            <person name="Gorecki P."/>
            <person name="Heitman J."/>
            <person name="Hesse C."/>
            <person name="Hori C."/>
            <person name="Igarashi K."/>
            <person name="Jurgens J.A."/>
            <person name="Kallen N."/>
            <person name="Kersten P."/>
            <person name="Kohler A."/>
            <person name="Kuees U."/>
            <person name="Kumar T.K.A."/>
            <person name="Kuo A."/>
            <person name="LaButti K."/>
            <person name="Larrondo L.F."/>
            <person name="Lindquist E."/>
            <person name="Ling A."/>
            <person name="Lombard V."/>
            <person name="Lucas S."/>
            <person name="Lundell T."/>
            <person name="Martin R."/>
            <person name="McLaughlin D.J."/>
            <person name="Morgenstern I."/>
            <person name="Morin E."/>
            <person name="Murat C."/>
            <person name="Nagy L.G."/>
            <person name="Nolan M."/>
            <person name="Ohm R.A."/>
            <person name="Patyshakuliyeva A."/>
            <person name="Rokas A."/>
            <person name="Ruiz-Duenas F.J."/>
            <person name="Sabat G."/>
            <person name="Salamov A."/>
            <person name="Samejima M."/>
            <person name="Schmutz J."/>
            <person name="Slot J.C."/>
            <person name="St John F."/>
            <person name="Stenlid J."/>
            <person name="Sun H."/>
            <person name="Sun S."/>
            <person name="Syed K."/>
            <person name="Tsang A."/>
            <person name="Wiebenga A."/>
            <person name="Young D."/>
            <person name="Pisabarro A."/>
            <person name="Eastwood D.C."/>
            <person name="Martin F."/>
            <person name="Cullen D."/>
            <person name="Grigoriev I.V."/>
            <person name="Hibbett D.S."/>
        </authorList>
    </citation>
    <scope>NUCLEOTIDE SEQUENCE [LARGE SCALE GENOMIC DNA]</scope>
    <source>
        <strain evidence="1 2">LYAD-421 SS1</strain>
    </source>
</reference>
<dbReference type="Proteomes" id="UP000053319">
    <property type="component" value="Unassembled WGS sequence"/>
</dbReference>
<dbReference type="HOGENOM" id="CLU_1115729_0_0_1"/>
<organism evidence="1 2">
    <name type="scientific">Dichomitus squalens (strain LYAD-421)</name>
    <name type="common">Western red white-rot fungus</name>
    <dbReference type="NCBI Taxonomy" id="732165"/>
    <lineage>
        <taxon>Eukaryota</taxon>
        <taxon>Fungi</taxon>
        <taxon>Dikarya</taxon>
        <taxon>Basidiomycota</taxon>
        <taxon>Agaricomycotina</taxon>
        <taxon>Agaricomycetes</taxon>
        <taxon>Polyporales</taxon>
        <taxon>Polyporaceae</taxon>
        <taxon>Dichomitus</taxon>
    </lineage>
</organism>
<gene>
    <name evidence="1" type="ORF">DICSQDRAFT_181271</name>
</gene>
<proteinExistence type="predicted"/>
<dbReference type="KEGG" id="dsq:DICSQDRAFT_181271"/>
<dbReference type="RefSeq" id="XP_007366704.1">
    <property type="nucleotide sequence ID" value="XM_007366642.1"/>
</dbReference>
<evidence type="ECO:0000313" key="1">
    <source>
        <dbReference type="EMBL" id="EJF60565.1"/>
    </source>
</evidence>
<dbReference type="AlphaFoldDB" id="R7SXW0"/>